<evidence type="ECO:0000313" key="3">
    <source>
        <dbReference type="Proteomes" id="UP000265703"/>
    </source>
</evidence>
<name>A0A397SBR1_9GLOM</name>
<reference evidence="2 3" key="1">
    <citation type="submission" date="2018-06" db="EMBL/GenBank/DDBJ databases">
        <title>Comparative genomics reveals the genomic features of Rhizophagus irregularis, R. cerebriforme, R. diaphanum and Gigaspora rosea, and their symbiotic lifestyle signature.</title>
        <authorList>
            <person name="Morin E."/>
            <person name="San Clemente H."/>
            <person name="Chen E.C.H."/>
            <person name="De La Providencia I."/>
            <person name="Hainaut M."/>
            <person name="Kuo A."/>
            <person name="Kohler A."/>
            <person name="Murat C."/>
            <person name="Tang N."/>
            <person name="Roy S."/>
            <person name="Loubradou J."/>
            <person name="Henrissat B."/>
            <person name="Grigoriev I.V."/>
            <person name="Corradi N."/>
            <person name="Roux C."/>
            <person name="Martin F.M."/>
        </authorList>
    </citation>
    <scope>NUCLEOTIDE SEQUENCE [LARGE SCALE GENOMIC DNA]</scope>
    <source>
        <strain evidence="2 3">DAOM 227022</strain>
    </source>
</reference>
<accession>A0A397SBR1</accession>
<keyword evidence="3" id="KW-1185">Reference proteome</keyword>
<organism evidence="2 3">
    <name type="scientific">Glomus cerebriforme</name>
    <dbReference type="NCBI Taxonomy" id="658196"/>
    <lineage>
        <taxon>Eukaryota</taxon>
        <taxon>Fungi</taxon>
        <taxon>Fungi incertae sedis</taxon>
        <taxon>Mucoromycota</taxon>
        <taxon>Glomeromycotina</taxon>
        <taxon>Glomeromycetes</taxon>
        <taxon>Glomerales</taxon>
        <taxon>Glomeraceae</taxon>
        <taxon>Glomus</taxon>
    </lineage>
</organism>
<proteinExistence type="predicted"/>
<feature type="compositionally biased region" description="Basic and acidic residues" evidence="1">
    <location>
        <begin position="452"/>
        <end position="462"/>
    </location>
</feature>
<feature type="region of interest" description="Disordered" evidence="1">
    <location>
        <begin position="420"/>
        <end position="462"/>
    </location>
</feature>
<dbReference type="Proteomes" id="UP000265703">
    <property type="component" value="Unassembled WGS sequence"/>
</dbReference>
<evidence type="ECO:0000256" key="1">
    <source>
        <dbReference type="SAM" id="MobiDB-lite"/>
    </source>
</evidence>
<gene>
    <name evidence="2" type="ORF">C1645_833375</name>
</gene>
<feature type="compositionally biased region" description="Basic and acidic residues" evidence="1">
    <location>
        <begin position="420"/>
        <end position="430"/>
    </location>
</feature>
<protein>
    <submittedName>
        <fullName evidence="2">Uncharacterized protein</fullName>
    </submittedName>
</protein>
<sequence length="462" mass="54002">MASLCRKLKLLSSLQEILKIVNITSHTQRHERNLEKIRALLVDPTNRILHTENIWNLEIIDNVDFKETTFGYGNIFNVTRETQEIIQDQQQLFGLNSFSQQTFFNCNFPSPNVIILNAGNPPSNDLVIYECLKMYTNEIGINNNSYINVVADEAIFRCGYGLFNMTGILGVRFLDKLEKCVDFRVTSKVLELIWTAVGLAIHLYVKTKKQTLYNILEEENKLIKVWYLYFQWASYWCAHWFEIRWGIFDLQHESLKAFSPLFPVAGKSNYARSITHHLYCIENDSKLHAILRIAPSVNLTSPEHFFAYDEALEIFGVKFVKQNVTRISTDTEELKLKIKATQLEKERTDMLICDYIVFEFCNNLNNEGIDQLVTAYEIGIKRLQTIVNQEILLTEKYTTIGRRVRNIKCVIVADIAKMKKERKIETREERESENENENERKRERGRGRGRGRGREEDEDLKK</sequence>
<dbReference type="EMBL" id="QKYT01000547">
    <property type="protein sequence ID" value="RIA83720.1"/>
    <property type="molecule type" value="Genomic_DNA"/>
</dbReference>
<evidence type="ECO:0000313" key="2">
    <source>
        <dbReference type="EMBL" id="RIA83720.1"/>
    </source>
</evidence>
<dbReference type="AlphaFoldDB" id="A0A397SBR1"/>
<dbReference type="OrthoDB" id="2338740at2759"/>
<comment type="caution">
    <text evidence="2">The sequence shown here is derived from an EMBL/GenBank/DDBJ whole genome shotgun (WGS) entry which is preliminary data.</text>
</comment>